<keyword evidence="12" id="KW-1185">Reference proteome</keyword>
<evidence type="ECO:0000256" key="9">
    <source>
        <dbReference type="PROSITE-ProRule" id="PRU00124"/>
    </source>
</evidence>
<dbReference type="SMART" id="SM00192">
    <property type="entry name" value="LDLa"/>
    <property type="match status" value="1"/>
</dbReference>
<organism evidence="11 12">
    <name type="scientific">Araneus ventricosus</name>
    <name type="common">Orbweaver spider</name>
    <name type="synonym">Epeira ventricosa</name>
    <dbReference type="NCBI Taxonomy" id="182803"/>
    <lineage>
        <taxon>Eukaryota</taxon>
        <taxon>Metazoa</taxon>
        <taxon>Ecdysozoa</taxon>
        <taxon>Arthropoda</taxon>
        <taxon>Chelicerata</taxon>
        <taxon>Arachnida</taxon>
        <taxon>Araneae</taxon>
        <taxon>Araneomorphae</taxon>
        <taxon>Entelegynae</taxon>
        <taxon>Araneoidea</taxon>
        <taxon>Araneidae</taxon>
        <taxon>Araneus</taxon>
    </lineage>
</organism>
<keyword evidence="4" id="KW-1133">Transmembrane helix</keyword>
<dbReference type="PROSITE" id="PS50068">
    <property type="entry name" value="LDLRA_2"/>
    <property type="match status" value="1"/>
</dbReference>
<reference evidence="11 12" key="1">
    <citation type="journal article" date="2019" name="Sci. Rep.">
        <title>Orb-weaving spider Araneus ventricosus genome elucidates the spidroin gene catalogue.</title>
        <authorList>
            <person name="Kono N."/>
            <person name="Nakamura H."/>
            <person name="Ohtoshi R."/>
            <person name="Moran D.A.P."/>
            <person name="Shinohara A."/>
            <person name="Yoshida Y."/>
            <person name="Fujiwara M."/>
            <person name="Mori M."/>
            <person name="Tomita M."/>
            <person name="Arakawa K."/>
        </authorList>
    </citation>
    <scope>NUCLEOTIDE SEQUENCE [LARGE SCALE GENOMIC DNA]</scope>
</reference>
<feature type="signal peptide" evidence="10">
    <location>
        <begin position="1"/>
        <end position="25"/>
    </location>
</feature>
<keyword evidence="6 9" id="KW-1015">Disulfide bond</keyword>
<protein>
    <submittedName>
        <fullName evidence="11">Uncharacterized protein</fullName>
    </submittedName>
</protein>
<proteinExistence type="predicted"/>
<dbReference type="InterPro" id="IPR036055">
    <property type="entry name" value="LDL_receptor-like_sf"/>
</dbReference>
<dbReference type="CDD" id="cd00112">
    <property type="entry name" value="LDLa"/>
    <property type="match status" value="1"/>
</dbReference>
<dbReference type="Proteomes" id="UP000499080">
    <property type="component" value="Unassembled WGS sequence"/>
</dbReference>
<keyword evidence="3" id="KW-0677">Repeat</keyword>
<dbReference type="Pfam" id="PF00057">
    <property type="entry name" value="Ldl_recept_a"/>
    <property type="match status" value="1"/>
</dbReference>
<feature type="disulfide bond" evidence="9">
    <location>
        <begin position="34"/>
        <end position="52"/>
    </location>
</feature>
<dbReference type="PROSITE" id="PS01209">
    <property type="entry name" value="LDLRA_1"/>
    <property type="match status" value="1"/>
</dbReference>
<dbReference type="InterPro" id="IPR051221">
    <property type="entry name" value="LDLR-related"/>
</dbReference>
<evidence type="ECO:0000256" key="1">
    <source>
        <dbReference type="ARBA" id="ARBA00004167"/>
    </source>
</evidence>
<dbReference type="AlphaFoldDB" id="A0A4Y2LN73"/>
<keyword evidence="5" id="KW-0472">Membrane</keyword>
<dbReference type="PANTHER" id="PTHR22722">
    <property type="entry name" value="LOW-DENSITY LIPOPROTEIN RECEPTOR-RELATED PROTEIN 2-RELATED"/>
    <property type="match status" value="1"/>
</dbReference>
<feature type="disulfide bond" evidence="9">
    <location>
        <begin position="27"/>
        <end position="39"/>
    </location>
</feature>
<evidence type="ECO:0000256" key="3">
    <source>
        <dbReference type="ARBA" id="ARBA00022737"/>
    </source>
</evidence>
<dbReference type="InterPro" id="IPR002172">
    <property type="entry name" value="LDrepeatLR_classA_rpt"/>
</dbReference>
<dbReference type="GO" id="GO:0005886">
    <property type="term" value="C:plasma membrane"/>
    <property type="evidence" value="ECO:0007669"/>
    <property type="project" value="TreeGrafter"/>
</dbReference>
<name>A0A4Y2LN73_ARAVE</name>
<evidence type="ECO:0000256" key="7">
    <source>
        <dbReference type="ARBA" id="ARBA00023170"/>
    </source>
</evidence>
<comment type="subcellular location">
    <subcellularLocation>
        <location evidence="1">Membrane</location>
        <topology evidence="1">Single-pass membrane protein</topology>
    </subcellularLocation>
</comment>
<dbReference type="Gene3D" id="4.10.400.10">
    <property type="entry name" value="Low-density Lipoprotein Receptor"/>
    <property type="match status" value="1"/>
</dbReference>
<gene>
    <name evidence="11" type="ORF">AVEN_80407_1</name>
</gene>
<evidence type="ECO:0000313" key="11">
    <source>
        <dbReference type="EMBL" id="GBN16072.1"/>
    </source>
</evidence>
<keyword evidence="8" id="KW-0325">Glycoprotein</keyword>
<dbReference type="FunFam" id="4.10.400.10:FF:000004">
    <property type="entry name" value="Low-density lipoprotein receptor-related protein 1"/>
    <property type="match status" value="1"/>
</dbReference>
<evidence type="ECO:0000256" key="10">
    <source>
        <dbReference type="SAM" id="SignalP"/>
    </source>
</evidence>
<dbReference type="EMBL" id="BGPR01006100">
    <property type="protein sequence ID" value="GBN16072.1"/>
    <property type="molecule type" value="Genomic_DNA"/>
</dbReference>
<evidence type="ECO:0000256" key="5">
    <source>
        <dbReference type="ARBA" id="ARBA00023136"/>
    </source>
</evidence>
<sequence length="78" mass="8877">MFVRPGRVPLIFLVVFISLVQLNNAHCPTHQFECGNGRCIPITWHCDEDNDCGDNTDETSCGKCLHFELEHFVTIIKT</sequence>
<feature type="chain" id="PRO_5021184618" evidence="10">
    <location>
        <begin position="26"/>
        <end position="78"/>
    </location>
</feature>
<evidence type="ECO:0000256" key="6">
    <source>
        <dbReference type="ARBA" id="ARBA00023157"/>
    </source>
</evidence>
<dbReference type="OrthoDB" id="6436930at2759"/>
<evidence type="ECO:0000256" key="8">
    <source>
        <dbReference type="ARBA" id="ARBA00023180"/>
    </source>
</evidence>
<evidence type="ECO:0000313" key="12">
    <source>
        <dbReference type="Proteomes" id="UP000499080"/>
    </source>
</evidence>
<keyword evidence="10" id="KW-0732">Signal</keyword>
<evidence type="ECO:0000256" key="4">
    <source>
        <dbReference type="ARBA" id="ARBA00022989"/>
    </source>
</evidence>
<dbReference type="SUPFAM" id="SSF57424">
    <property type="entry name" value="LDL receptor-like module"/>
    <property type="match status" value="1"/>
</dbReference>
<keyword evidence="2" id="KW-0812">Transmembrane</keyword>
<feature type="disulfide bond" evidence="9">
    <location>
        <begin position="46"/>
        <end position="61"/>
    </location>
</feature>
<accession>A0A4Y2LN73</accession>
<comment type="caution">
    <text evidence="11">The sequence shown here is derived from an EMBL/GenBank/DDBJ whole genome shotgun (WGS) entry which is preliminary data.</text>
</comment>
<dbReference type="GO" id="GO:0043235">
    <property type="term" value="C:receptor complex"/>
    <property type="evidence" value="ECO:0007669"/>
    <property type="project" value="TreeGrafter"/>
</dbReference>
<keyword evidence="7" id="KW-0675">Receptor</keyword>
<dbReference type="InterPro" id="IPR023415">
    <property type="entry name" value="LDLR_class-A_CS"/>
</dbReference>
<evidence type="ECO:0000256" key="2">
    <source>
        <dbReference type="ARBA" id="ARBA00022692"/>
    </source>
</evidence>